<dbReference type="GO" id="GO:0003676">
    <property type="term" value="F:nucleic acid binding"/>
    <property type="evidence" value="ECO:0007669"/>
    <property type="project" value="InterPro"/>
</dbReference>
<keyword evidence="1" id="KW-0540">Nuclease</keyword>
<evidence type="ECO:0000259" key="3">
    <source>
        <dbReference type="SMART" id="SM00474"/>
    </source>
</evidence>
<dbReference type="Proteomes" id="UP001237642">
    <property type="component" value="Unassembled WGS sequence"/>
</dbReference>
<accession>A0AAD8J9S3</accession>
<dbReference type="PANTHER" id="PTHR13620">
    <property type="entry name" value="3-5 EXONUCLEASE"/>
    <property type="match status" value="1"/>
</dbReference>
<keyword evidence="2" id="KW-0378">Hydrolase</keyword>
<dbReference type="Gene3D" id="3.30.420.10">
    <property type="entry name" value="Ribonuclease H-like superfamily/Ribonuclease H"/>
    <property type="match status" value="1"/>
</dbReference>
<name>A0AAD8J9S3_9APIA</name>
<dbReference type="AlphaFoldDB" id="A0AAD8J9S3"/>
<reference evidence="4" key="2">
    <citation type="submission" date="2023-05" db="EMBL/GenBank/DDBJ databases">
        <authorList>
            <person name="Schelkunov M.I."/>
        </authorList>
    </citation>
    <scope>NUCLEOTIDE SEQUENCE</scope>
    <source>
        <strain evidence="4">Hsosn_3</strain>
        <tissue evidence="4">Leaf</tissue>
    </source>
</reference>
<dbReference type="InterPro" id="IPR002562">
    <property type="entry name" value="3'-5'_exonuclease_dom"/>
</dbReference>
<dbReference type="EMBL" id="JAUIZM010000002">
    <property type="protein sequence ID" value="KAK1398741.1"/>
    <property type="molecule type" value="Genomic_DNA"/>
</dbReference>
<dbReference type="GO" id="GO:0006139">
    <property type="term" value="P:nucleobase-containing compound metabolic process"/>
    <property type="evidence" value="ECO:0007669"/>
    <property type="project" value="InterPro"/>
</dbReference>
<evidence type="ECO:0000313" key="5">
    <source>
        <dbReference type="Proteomes" id="UP001237642"/>
    </source>
</evidence>
<dbReference type="SMART" id="SM00474">
    <property type="entry name" value="35EXOc"/>
    <property type="match status" value="1"/>
</dbReference>
<dbReference type="GO" id="GO:0005737">
    <property type="term" value="C:cytoplasm"/>
    <property type="evidence" value="ECO:0007669"/>
    <property type="project" value="TreeGrafter"/>
</dbReference>
<evidence type="ECO:0000313" key="4">
    <source>
        <dbReference type="EMBL" id="KAK1398741.1"/>
    </source>
</evidence>
<dbReference type="FunFam" id="3.30.420.10:FF:000054">
    <property type="entry name" value="Werner Syndrome-like exonuclease"/>
    <property type="match status" value="1"/>
</dbReference>
<reference evidence="4" key="1">
    <citation type="submission" date="2023-02" db="EMBL/GenBank/DDBJ databases">
        <title>Genome of toxic invasive species Heracleum sosnowskyi carries increased number of genes despite the absence of recent whole-genome duplications.</title>
        <authorList>
            <person name="Schelkunov M."/>
            <person name="Shtratnikova V."/>
            <person name="Makarenko M."/>
            <person name="Klepikova A."/>
            <person name="Omelchenko D."/>
            <person name="Novikova G."/>
            <person name="Obukhova E."/>
            <person name="Bogdanov V."/>
            <person name="Penin A."/>
            <person name="Logacheva M."/>
        </authorList>
    </citation>
    <scope>NUCLEOTIDE SEQUENCE</scope>
    <source>
        <strain evidence="4">Hsosn_3</strain>
        <tissue evidence="4">Leaf</tissue>
    </source>
</reference>
<dbReference type="InterPro" id="IPR051132">
    <property type="entry name" value="3-5_Exonuclease_domain"/>
</dbReference>
<dbReference type="CDD" id="cd06141">
    <property type="entry name" value="WRN_exo"/>
    <property type="match status" value="1"/>
</dbReference>
<comment type="caution">
    <text evidence="4">The sequence shown here is derived from an EMBL/GenBank/DDBJ whole genome shotgun (WGS) entry which is preliminary data.</text>
</comment>
<evidence type="ECO:0000256" key="2">
    <source>
        <dbReference type="ARBA" id="ARBA00022801"/>
    </source>
</evidence>
<dbReference type="GO" id="GO:0005634">
    <property type="term" value="C:nucleus"/>
    <property type="evidence" value="ECO:0007669"/>
    <property type="project" value="TreeGrafter"/>
</dbReference>
<dbReference type="Pfam" id="PF01612">
    <property type="entry name" value="DNA_pol_A_exo1"/>
    <property type="match status" value="1"/>
</dbReference>
<dbReference type="GO" id="GO:0008408">
    <property type="term" value="F:3'-5' exonuclease activity"/>
    <property type="evidence" value="ECO:0007669"/>
    <property type="project" value="InterPro"/>
</dbReference>
<sequence>MATTYRVTFQANVIEVTVTDKASAVDEWIRSIRASCPNQTIVGLDCEWRPTFSPILKNKTATLQLCIDTKCLIVQMFYLDCIPQSLKAFFSDANFTFVGVEVQDDALKLSNEYALSVSKTSDIQALAMARWPVLFYRKPGLKELANKIVGLYMPKPLHICRSNWEARNLTSEQVEYACIDAYASFRIGRKLLQGM</sequence>
<dbReference type="PANTHER" id="PTHR13620:SF121">
    <property type="entry name" value="EMB|CAB82946.1-RELATED"/>
    <property type="match status" value="1"/>
</dbReference>
<organism evidence="4 5">
    <name type="scientific">Heracleum sosnowskyi</name>
    <dbReference type="NCBI Taxonomy" id="360622"/>
    <lineage>
        <taxon>Eukaryota</taxon>
        <taxon>Viridiplantae</taxon>
        <taxon>Streptophyta</taxon>
        <taxon>Embryophyta</taxon>
        <taxon>Tracheophyta</taxon>
        <taxon>Spermatophyta</taxon>
        <taxon>Magnoliopsida</taxon>
        <taxon>eudicotyledons</taxon>
        <taxon>Gunneridae</taxon>
        <taxon>Pentapetalae</taxon>
        <taxon>asterids</taxon>
        <taxon>campanulids</taxon>
        <taxon>Apiales</taxon>
        <taxon>Apiaceae</taxon>
        <taxon>Apioideae</taxon>
        <taxon>apioid superclade</taxon>
        <taxon>Tordylieae</taxon>
        <taxon>Tordyliinae</taxon>
        <taxon>Heracleum</taxon>
    </lineage>
</organism>
<dbReference type="SUPFAM" id="SSF53098">
    <property type="entry name" value="Ribonuclease H-like"/>
    <property type="match status" value="1"/>
</dbReference>
<dbReference type="InterPro" id="IPR036397">
    <property type="entry name" value="RNaseH_sf"/>
</dbReference>
<evidence type="ECO:0000256" key="1">
    <source>
        <dbReference type="ARBA" id="ARBA00022722"/>
    </source>
</evidence>
<keyword evidence="4" id="KW-0269">Exonuclease</keyword>
<gene>
    <name evidence="4" type="ORF">POM88_008604</name>
</gene>
<keyword evidence="5" id="KW-1185">Reference proteome</keyword>
<dbReference type="InterPro" id="IPR012337">
    <property type="entry name" value="RNaseH-like_sf"/>
</dbReference>
<protein>
    <submittedName>
        <fullName evidence="4">3'-5' exonuclease domain-containing protein</fullName>
    </submittedName>
</protein>
<proteinExistence type="predicted"/>
<feature type="domain" description="3'-5' exonuclease" evidence="3">
    <location>
        <begin position="16"/>
        <end position="193"/>
    </location>
</feature>